<dbReference type="EMBL" id="JAATLK010000002">
    <property type="protein sequence ID" value="NIZ47661.1"/>
    <property type="molecule type" value="Genomic_DNA"/>
</dbReference>
<evidence type="ECO:0000313" key="2">
    <source>
        <dbReference type="EMBL" id="NIZ47661.1"/>
    </source>
</evidence>
<evidence type="ECO:0000313" key="3">
    <source>
        <dbReference type="Proteomes" id="UP000752013"/>
    </source>
</evidence>
<dbReference type="RefSeq" id="WP_167704310.1">
    <property type="nucleotide sequence ID" value="NZ_CP118169.1"/>
</dbReference>
<protein>
    <submittedName>
        <fullName evidence="2">Uncharacterized protein</fullName>
    </submittedName>
</protein>
<evidence type="ECO:0000256" key="1">
    <source>
        <dbReference type="SAM" id="MobiDB-lite"/>
    </source>
</evidence>
<dbReference type="Proteomes" id="UP000752013">
    <property type="component" value="Unassembled WGS sequence"/>
</dbReference>
<feature type="compositionally biased region" description="Basic and acidic residues" evidence="1">
    <location>
        <begin position="34"/>
        <end position="43"/>
    </location>
</feature>
<feature type="region of interest" description="Disordered" evidence="1">
    <location>
        <begin position="21"/>
        <end position="43"/>
    </location>
</feature>
<keyword evidence="3" id="KW-1185">Reference proteome</keyword>
<organism evidence="2 3">
    <name type="scientific">Entomospira nematocerorum</name>
    <dbReference type="NCBI Taxonomy" id="2719987"/>
    <lineage>
        <taxon>Bacteria</taxon>
        <taxon>Pseudomonadati</taxon>
        <taxon>Spirochaetota</taxon>
        <taxon>Spirochaetia</taxon>
        <taxon>Spirochaetales</taxon>
        <taxon>Spirochaetaceae</taxon>
        <taxon>Entomospira</taxon>
    </lineage>
</organism>
<dbReference type="AlphaFoldDB" id="A0A968GIC5"/>
<gene>
    <name evidence="2" type="ORF">HCT46_07025</name>
</gene>
<name>A0A968GIC5_9SPIO</name>
<sequence>MLLAFIWSVAATAIFSTTPEEEAESEATLATSDDTQRATTHADDPFTGADFDWFWYQGSDVSRMEDSLFAYIRREEPLVVPSEMALQRWSQWGALYAKLRRENRLHLVDGIWSEDALVQALNSLVTISEEELETLALTFTQELWSQRSTAFFELFFPILQQYFAEEWPTQLESVSDLEQWWQAIAWPSTWMSRSIMDEEEWQIAIHQQEQWELILQEYHEEIRRFLHESMSIMTQQMSASIVYAWLYQPASVWEMYTRQDAIQIIYALYMSFYEVLQLWYEQSFAPYIAYIQGLPFDEEEKSSYVEQLQGNMEGLLDLFYDQRSYHTFIRERNRWMFRNNQRHIAQYQEELMQLYAWLWTSQERRTAAKEAYWQAYLEEEEVVVSLVEQAE</sequence>
<comment type="caution">
    <text evidence="2">The sequence shown here is derived from an EMBL/GenBank/DDBJ whole genome shotgun (WGS) entry which is preliminary data.</text>
</comment>
<accession>A0A968GIC5</accession>
<reference evidence="2" key="1">
    <citation type="submission" date="2020-03" db="EMBL/GenBank/DDBJ databases">
        <title>Spirochaetal bacteria isolated from arthropods constitute a novel genus Entomospira genus novum within the order Spirochaetales.</title>
        <authorList>
            <person name="Grana-Miraglia L."/>
            <person name="Sikutova S."/>
            <person name="Fingerle V."/>
            <person name="Sing A."/>
            <person name="Castillo-Ramirez S."/>
            <person name="Margos G."/>
            <person name="Rudolf I."/>
        </authorList>
    </citation>
    <scope>NUCLEOTIDE SEQUENCE</scope>
    <source>
        <strain evidence="2">BR208</strain>
    </source>
</reference>
<proteinExistence type="predicted"/>